<dbReference type="AlphaFoldDB" id="A0A5Q0H4T1"/>
<dbReference type="CDD" id="cd06288">
    <property type="entry name" value="PBP1_sucrose_transcription_regulator"/>
    <property type="match status" value="1"/>
</dbReference>
<dbReference type="Pfam" id="PF00356">
    <property type="entry name" value="LacI"/>
    <property type="match status" value="1"/>
</dbReference>
<proteinExistence type="predicted"/>
<evidence type="ECO:0000313" key="6">
    <source>
        <dbReference type="EMBL" id="QFZ20895.1"/>
    </source>
</evidence>
<dbReference type="InterPro" id="IPR046335">
    <property type="entry name" value="LacI/GalR-like_sensor"/>
</dbReference>
<dbReference type="Gene3D" id="1.10.260.40">
    <property type="entry name" value="lambda repressor-like DNA-binding domains"/>
    <property type="match status" value="1"/>
</dbReference>
<dbReference type="Gene3D" id="3.40.50.2300">
    <property type="match status" value="2"/>
</dbReference>
<evidence type="ECO:0000256" key="2">
    <source>
        <dbReference type="ARBA" id="ARBA00023015"/>
    </source>
</evidence>
<dbReference type="InterPro" id="IPR028082">
    <property type="entry name" value="Peripla_BP_I"/>
</dbReference>
<protein>
    <submittedName>
        <fullName evidence="6">LacI family transcriptional regulator</fullName>
    </submittedName>
</protein>
<dbReference type="SMART" id="SM00354">
    <property type="entry name" value="HTH_LACI"/>
    <property type="match status" value="1"/>
</dbReference>
<gene>
    <name evidence="6" type="ORF">EKG83_29045</name>
</gene>
<dbReference type="GO" id="GO:0000976">
    <property type="term" value="F:transcription cis-regulatory region binding"/>
    <property type="evidence" value="ECO:0007669"/>
    <property type="project" value="TreeGrafter"/>
</dbReference>
<dbReference type="GO" id="GO:0003700">
    <property type="term" value="F:DNA-binding transcription factor activity"/>
    <property type="evidence" value="ECO:0007669"/>
    <property type="project" value="TreeGrafter"/>
</dbReference>
<evidence type="ECO:0000256" key="4">
    <source>
        <dbReference type="ARBA" id="ARBA00023163"/>
    </source>
</evidence>
<name>A0A5Q0H4T1_SACSY</name>
<keyword evidence="4" id="KW-0804">Transcription</keyword>
<dbReference type="PANTHER" id="PTHR30146:SF148">
    <property type="entry name" value="HTH-TYPE TRANSCRIPTIONAL REPRESSOR PURR-RELATED"/>
    <property type="match status" value="1"/>
</dbReference>
<evidence type="ECO:0000313" key="7">
    <source>
        <dbReference type="Proteomes" id="UP000325787"/>
    </source>
</evidence>
<organism evidence="6 7">
    <name type="scientific">Saccharothrix syringae</name>
    <name type="common">Nocardiopsis syringae</name>
    <dbReference type="NCBI Taxonomy" id="103733"/>
    <lineage>
        <taxon>Bacteria</taxon>
        <taxon>Bacillati</taxon>
        <taxon>Actinomycetota</taxon>
        <taxon>Actinomycetes</taxon>
        <taxon>Pseudonocardiales</taxon>
        <taxon>Pseudonocardiaceae</taxon>
        <taxon>Saccharothrix</taxon>
    </lineage>
</organism>
<dbReference type="InterPro" id="IPR010982">
    <property type="entry name" value="Lambda_DNA-bd_dom_sf"/>
</dbReference>
<keyword evidence="7" id="KW-1185">Reference proteome</keyword>
<dbReference type="RefSeq" id="WP_051766593.1">
    <property type="nucleotide sequence ID" value="NZ_CP034550.1"/>
</dbReference>
<keyword evidence="2" id="KW-0805">Transcription regulation</keyword>
<dbReference type="SUPFAM" id="SSF53822">
    <property type="entry name" value="Periplasmic binding protein-like I"/>
    <property type="match status" value="1"/>
</dbReference>
<sequence>MTRPRVTLADVAAASGVSVATVSLVLSGRAKELRISARVERRVRATAEELGYRRRTLPAGSRAGGPPAMGFVSDAVASSEIPGDLIRGAVEAAHRHGFVLFVGESGGDPDLERTLVTSMHDRQVGGIVFATGYPRRVLLPEVLNAAPFVLLNVLPIGRAPVNAVLPDDVEAGRAAARVLVDAGHRDGIHLIGTGPTPNDIPRNYPAAVERLTGACEAFREAGVEVVGVHPCLKWMPEDGYRATRALLAHHRPKALLCFSDRLAFGAYRALGEAGLSVPDDVSVVGIDNQSIASWMHPRLTTVALPHYQLGSTAVELLLDLTRRRTRGNGPATVHRVAMPTVYGGSVRTVEAT</sequence>
<dbReference type="PROSITE" id="PS00356">
    <property type="entry name" value="HTH_LACI_1"/>
    <property type="match status" value="1"/>
</dbReference>
<reference evidence="7" key="1">
    <citation type="journal article" date="2021" name="Curr. Microbiol.">
        <title>Complete genome of nocamycin-producing strain Saccharothrix syringae NRRL B-16468 reveals the biosynthetic potential for secondary metabolites.</title>
        <authorList>
            <person name="Mo X."/>
            <person name="Yang S."/>
        </authorList>
    </citation>
    <scope>NUCLEOTIDE SEQUENCE [LARGE SCALE GENOMIC DNA]</scope>
    <source>
        <strain evidence="7">ATCC 51364 / DSM 43886 / JCM 6844 / KCTC 9398 / NBRC 14523 / NRRL B-16468 / INA 2240</strain>
    </source>
</reference>
<keyword evidence="3" id="KW-0238">DNA-binding</keyword>
<evidence type="ECO:0000256" key="1">
    <source>
        <dbReference type="ARBA" id="ARBA00022491"/>
    </source>
</evidence>
<dbReference type="SUPFAM" id="SSF47413">
    <property type="entry name" value="lambda repressor-like DNA-binding domains"/>
    <property type="match status" value="1"/>
</dbReference>
<evidence type="ECO:0000259" key="5">
    <source>
        <dbReference type="PROSITE" id="PS50932"/>
    </source>
</evidence>
<dbReference type="Pfam" id="PF13377">
    <property type="entry name" value="Peripla_BP_3"/>
    <property type="match status" value="1"/>
</dbReference>
<accession>A0A5Q0H4T1</accession>
<keyword evidence="1" id="KW-0678">Repressor</keyword>
<dbReference type="PANTHER" id="PTHR30146">
    <property type="entry name" value="LACI-RELATED TRANSCRIPTIONAL REPRESSOR"/>
    <property type="match status" value="1"/>
</dbReference>
<feature type="domain" description="HTH lacI-type" evidence="5">
    <location>
        <begin position="6"/>
        <end position="63"/>
    </location>
</feature>
<dbReference type="EMBL" id="CP034550">
    <property type="protein sequence ID" value="QFZ20895.1"/>
    <property type="molecule type" value="Genomic_DNA"/>
</dbReference>
<dbReference type="KEGG" id="ssyi:EKG83_29045"/>
<dbReference type="PROSITE" id="PS50932">
    <property type="entry name" value="HTH_LACI_2"/>
    <property type="match status" value="1"/>
</dbReference>
<dbReference type="OrthoDB" id="9798934at2"/>
<dbReference type="CDD" id="cd01392">
    <property type="entry name" value="HTH_LacI"/>
    <property type="match status" value="1"/>
</dbReference>
<evidence type="ECO:0000256" key="3">
    <source>
        <dbReference type="ARBA" id="ARBA00023125"/>
    </source>
</evidence>
<dbReference type="InterPro" id="IPR000843">
    <property type="entry name" value="HTH_LacI"/>
</dbReference>
<dbReference type="Proteomes" id="UP000325787">
    <property type="component" value="Chromosome"/>
</dbReference>